<accession>A0A654DM13</accession>
<evidence type="ECO:0000313" key="2">
    <source>
        <dbReference type="EMBL" id="SPZ94934.1"/>
    </source>
</evidence>
<evidence type="ECO:0000313" key="3">
    <source>
        <dbReference type="EMBL" id="VXD06402.1"/>
    </source>
</evidence>
<proteinExistence type="predicted"/>
<feature type="transmembrane region" description="Helical" evidence="1">
    <location>
        <begin position="12"/>
        <end position="30"/>
    </location>
</feature>
<reference evidence="2 4" key="1">
    <citation type="submission" date="2018-06" db="EMBL/GenBank/DDBJ databases">
        <authorList>
            <consortium name="Pathogen Informatics"/>
            <person name="Doyle S."/>
        </authorList>
    </citation>
    <scope>NUCLEOTIDE SEQUENCE [LARGE SCALE GENOMIC DNA]</scope>
    <source>
        <strain evidence="2 4">NCTC11343</strain>
    </source>
</reference>
<evidence type="ECO:0000313" key="4">
    <source>
        <dbReference type="Proteomes" id="UP000251241"/>
    </source>
</evidence>
<name>A0A2X2JMB2_SPHMU</name>
<accession>A0A2X2JMB2</accession>
<keyword evidence="1" id="KW-0472">Membrane</keyword>
<dbReference type="EMBL" id="CABWMV010000026">
    <property type="protein sequence ID" value="VXD06402.1"/>
    <property type="molecule type" value="Genomic_DNA"/>
</dbReference>
<dbReference type="Proteomes" id="UP000251241">
    <property type="component" value="Unassembled WGS sequence"/>
</dbReference>
<sequence>MLKNFTPQTFGMIHIIINVEFVYQVILLRFNDVIYFHAMTLIL</sequence>
<protein>
    <submittedName>
        <fullName evidence="2">Uncharacterized protein</fullName>
    </submittedName>
</protein>
<keyword evidence="1" id="KW-1133">Transmembrane helix</keyword>
<evidence type="ECO:0000256" key="1">
    <source>
        <dbReference type="SAM" id="Phobius"/>
    </source>
</evidence>
<dbReference type="EMBL" id="UAUU01000011">
    <property type="protein sequence ID" value="SPZ94934.1"/>
    <property type="molecule type" value="Genomic_DNA"/>
</dbReference>
<organism evidence="2 4">
    <name type="scientific">Sphingobacterium multivorum</name>
    <dbReference type="NCBI Taxonomy" id="28454"/>
    <lineage>
        <taxon>Bacteria</taxon>
        <taxon>Pseudomonadati</taxon>
        <taxon>Bacteroidota</taxon>
        <taxon>Sphingobacteriia</taxon>
        <taxon>Sphingobacteriales</taxon>
        <taxon>Sphingobacteriaceae</taxon>
        <taxon>Sphingobacterium</taxon>
    </lineage>
</organism>
<dbReference type="AlphaFoldDB" id="A0A2X2JMB2"/>
<evidence type="ECO:0000313" key="5">
    <source>
        <dbReference type="Proteomes" id="UP000432350"/>
    </source>
</evidence>
<reference evidence="3 5" key="2">
    <citation type="submission" date="2019-10" db="EMBL/GenBank/DDBJ databases">
        <authorList>
            <person name="Karimi E."/>
        </authorList>
    </citation>
    <scope>NUCLEOTIDE SEQUENCE [LARGE SCALE GENOMIC DNA]</scope>
    <source>
        <strain evidence="3">Sphingobacterium sp. 8BC</strain>
    </source>
</reference>
<dbReference type="Proteomes" id="UP000432350">
    <property type="component" value="Unassembled WGS sequence"/>
</dbReference>
<keyword evidence="1" id="KW-0812">Transmembrane</keyword>
<gene>
    <name evidence="2" type="ORF">NCTC11343_05652</name>
    <name evidence="3" type="ORF">SPHINGO8BC_70001</name>
</gene>